<dbReference type="Proteomes" id="UP000294576">
    <property type="component" value="Unassembled WGS sequence"/>
</dbReference>
<dbReference type="RefSeq" id="WP_132565364.1">
    <property type="nucleotide sequence ID" value="NZ_SMBH01000011.1"/>
</dbReference>
<protein>
    <submittedName>
        <fullName evidence="1">Uncharacterized protein</fullName>
    </submittedName>
</protein>
<organism evidence="1 2">
    <name type="scientific">Rhizobium sullae</name>
    <name type="common">Rhizobium hedysari</name>
    <dbReference type="NCBI Taxonomy" id="50338"/>
    <lineage>
        <taxon>Bacteria</taxon>
        <taxon>Pseudomonadati</taxon>
        <taxon>Pseudomonadota</taxon>
        <taxon>Alphaproteobacteria</taxon>
        <taxon>Hyphomicrobiales</taxon>
        <taxon>Rhizobiaceae</taxon>
        <taxon>Rhizobium/Agrobacterium group</taxon>
        <taxon>Rhizobium</taxon>
    </lineage>
</organism>
<dbReference type="AlphaFoldDB" id="A0A4V2V8L6"/>
<reference evidence="1 2" key="1">
    <citation type="submission" date="2019-03" db="EMBL/GenBank/DDBJ databases">
        <title>Genomic Encyclopedia of Type Strains, Phase IV (KMG-V): Genome sequencing to study the core and pangenomes of soil and plant-associated prokaryotes.</title>
        <authorList>
            <person name="Whitman W."/>
        </authorList>
    </citation>
    <scope>NUCLEOTIDE SEQUENCE [LARGE SCALE GENOMIC DNA]</scope>
    <source>
        <strain evidence="1 2">Hc14</strain>
    </source>
</reference>
<sequence length="386" mass="44143">MTLEEFTAKLNSSTFWKEFTYSETRFSPRPKQQVELADGIVLIGSLAYVFQLKERTGATEDPEAEGKWFRNKVLGKATKQIRDTLGYLSAHQSIQLTNTQGHSLEVRGAELSDIKKVIVFLATDALPRDCRETQFYISDTAGFMHVIAAQDYLGVLDTLRVPNDIRLYFEYRKSVLPRLREAGTVVEEPDIMVAFLSEFDLPVPGSRERLRAFVQDLEAFDLTSILGDLLAHIQNPDPNHDYYRILLEFARSSRSVWREFKLRLVKSLDACRAGNPCRPFRFTVSDNDCTFMIAPLDPDWPSAGPDGERMRTNALLMFTEAAKYAAKSTKGVGLLVSKDGDHICLDWCLLDYRWEKDAKIENLLATTDLFRDVKERMLDSFFFRTD</sequence>
<gene>
    <name evidence="1" type="ORF">EV132_111188</name>
</gene>
<evidence type="ECO:0000313" key="2">
    <source>
        <dbReference type="Proteomes" id="UP000294576"/>
    </source>
</evidence>
<accession>A0A4V2V8L6</accession>
<evidence type="ECO:0000313" key="1">
    <source>
        <dbReference type="EMBL" id="TCU13755.1"/>
    </source>
</evidence>
<comment type="caution">
    <text evidence="1">The sequence shown here is derived from an EMBL/GenBank/DDBJ whole genome shotgun (WGS) entry which is preliminary data.</text>
</comment>
<name>A0A4V2V8L6_RHISU</name>
<dbReference type="EMBL" id="SMBH01000011">
    <property type="protein sequence ID" value="TCU13755.1"/>
    <property type="molecule type" value="Genomic_DNA"/>
</dbReference>
<proteinExistence type="predicted"/>